<dbReference type="EMBL" id="CAKMMF010000008">
    <property type="protein sequence ID" value="CAH1202706.1"/>
    <property type="molecule type" value="Genomic_DNA"/>
</dbReference>
<reference evidence="2" key="1">
    <citation type="submission" date="2022-01" db="EMBL/GenBank/DDBJ databases">
        <authorList>
            <person name="Criscuolo A."/>
        </authorList>
    </citation>
    <scope>NUCLEOTIDE SEQUENCE</scope>
    <source>
        <strain evidence="2">CIP111893</strain>
    </source>
</reference>
<name>A0ABM9C526_9BACL</name>
<keyword evidence="3" id="KW-1185">Reference proteome</keyword>
<dbReference type="PANTHER" id="PTHR46246:SF1">
    <property type="entry name" value="GUANOSINE-3',5'-BIS(DIPHOSPHATE) 3'-PYROPHOSPHOHYDROLASE MESH1"/>
    <property type="match status" value="1"/>
</dbReference>
<dbReference type="SMART" id="SM00471">
    <property type="entry name" value="HDc"/>
    <property type="match status" value="1"/>
</dbReference>
<organism evidence="2 3">
    <name type="scientific">Paenibacillus plantiphilus</name>
    <dbReference type="NCBI Taxonomy" id="2905650"/>
    <lineage>
        <taxon>Bacteria</taxon>
        <taxon>Bacillati</taxon>
        <taxon>Bacillota</taxon>
        <taxon>Bacilli</taxon>
        <taxon>Bacillales</taxon>
        <taxon>Paenibacillaceae</taxon>
        <taxon>Paenibacillus</taxon>
    </lineage>
</organism>
<dbReference type="Pfam" id="PF13328">
    <property type="entry name" value="HD_4"/>
    <property type="match status" value="1"/>
</dbReference>
<dbReference type="CDD" id="cd00077">
    <property type="entry name" value="HDc"/>
    <property type="match status" value="1"/>
</dbReference>
<dbReference type="SUPFAM" id="SSF109604">
    <property type="entry name" value="HD-domain/PDEase-like"/>
    <property type="match status" value="1"/>
</dbReference>
<protein>
    <recommendedName>
        <fullName evidence="1">HD/PDEase domain-containing protein</fullName>
    </recommendedName>
</protein>
<sequence>MNQIDQAIEFAAQAHQNQKRKGTNIPYISHPFGVAMILIEAKCKEEIIIAGLLHDTLEDTDTTEEEIRSQFGEEVLRLVLGASEPDKNASWETRKEHTLEYLKSADLALRQLACADKLNNLRSIRRETALYGDKVWDKFKRGYKDQKWYYTGLVESLGYGSRFALLDTYQDEVESFFLNIQFSDVKKECRRNKKFFNALFELLFAEEGRAHHIELELAEKNLLDMKKSVFGMIDEYRLGENDCDSSKQAIFRYLTSRGIEFEINSEGTDILISTCAAMKDSFHLFPHEVYHHFLRSLKKGFI</sequence>
<evidence type="ECO:0000259" key="1">
    <source>
        <dbReference type="SMART" id="SM00471"/>
    </source>
</evidence>
<proteinExistence type="predicted"/>
<dbReference type="PANTHER" id="PTHR46246">
    <property type="entry name" value="GUANOSINE-3',5'-BIS(DIPHOSPHATE) 3'-PYROPHOSPHOHYDROLASE MESH1"/>
    <property type="match status" value="1"/>
</dbReference>
<dbReference type="RefSeq" id="WP_236340411.1">
    <property type="nucleotide sequence ID" value="NZ_CAKMMF010000008.1"/>
</dbReference>
<feature type="domain" description="HD/PDEase" evidence="1">
    <location>
        <begin position="23"/>
        <end position="130"/>
    </location>
</feature>
<gene>
    <name evidence="2" type="ORF">PAECIP111893_01893</name>
</gene>
<evidence type="ECO:0000313" key="2">
    <source>
        <dbReference type="EMBL" id="CAH1202706.1"/>
    </source>
</evidence>
<evidence type="ECO:0000313" key="3">
    <source>
        <dbReference type="Proteomes" id="UP000838686"/>
    </source>
</evidence>
<comment type="caution">
    <text evidence="2">The sequence shown here is derived from an EMBL/GenBank/DDBJ whole genome shotgun (WGS) entry which is preliminary data.</text>
</comment>
<accession>A0ABM9C526</accession>
<dbReference type="Proteomes" id="UP000838686">
    <property type="component" value="Unassembled WGS sequence"/>
</dbReference>
<dbReference type="InterPro" id="IPR052194">
    <property type="entry name" value="MESH1"/>
</dbReference>
<dbReference type="InterPro" id="IPR003607">
    <property type="entry name" value="HD/PDEase_dom"/>
</dbReference>
<dbReference type="Gene3D" id="1.10.3210.10">
    <property type="entry name" value="Hypothetical protein af1432"/>
    <property type="match status" value="1"/>
</dbReference>